<dbReference type="InterPro" id="IPR043519">
    <property type="entry name" value="NT_sf"/>
</dbReference>
<dbReference type="SUPFAM" id="SSF81301">
    <property type="entry name" value="Nucleotidyltransferase"/>
    <property type="match status" value="1"/>
</dbReference>
<proteinExistence type="predicted"/>
<dbReference type="CDD" id="cd05401">
    <property type="entry name" value="NT_GlnE_GlnD_like"/>
    <property type="match status" value="1"/>
</dbReference>
<accession>A0ABU6N961</accession>
<evidence type="ECO:0000313" key="3">
    <source>
        <dbReference type="EMBL" id="MED3562753.1"/>
    </source>
</evidence>
<evidence type="ECO:0000313" key="4">
    <source>
        <dbReference type="Proteomes" id="UP001330749"/>
    </source>
</evidence>
<dbReference type="RefSeq" id="WP_327967705.1">
    <property type="nucleotide sequence ID" value="NZ_JARMQG010000110.1"/>
</dbReference>
<evidence type="ECO:0000259" key="1">
    <source>
        <dbReference type="Pfam" id="PF03445"/>
    </source>
</evidence>
<dbReference type="Pfam" id="PF03445">
    <property type="entry name" value="DUF294"/>
    <property type="match status" value="1"/>
</dbReference>
<gene>
    <name evidence="3" type="ORF">P4447_09815</name>
</gene>
<sequence length="318" mass="36934">MEYPAFSEIKKLRDKQIKETVHDHFKLNRLHDEIIKQVVSSAINHLTKQIGPPPSPFSFFAMGSAGRLEQSIWSDQDHGIIYQNQRDETKIYFLTLGKVISHYLHEAGYEYCDGGVMASSPLWCKSFPEWQEQLINWITESSWESIRHLLIFIDGRTIFGEHTYIHQLKSMIYDMVKKENLLPRILNNTLHVKKGIGILGQFLIETHGSYSGSINLKEIAFFPYVNSVRLLAIKEQLQETSTLSRLTQLQFQDKERYKEQFLKLLKYRLTFGNHTDYESGHFLPIAALSKQQKNELKDIIKNGITLLQMSKKLAGKED</sequence>
<reference evidence="3 4" key="1">
    <citation type="submission" date="2023-03" db="EMBL/GenBank/DDBJ databases">
        <title>Bacillus Genome Sequencing.</title>
        <authorList>
            <person name="Dunlap C."/>
        </authorList>
    </citation>
    <scope>NUCLEOTIDE SEQUENCE [LARGE SCALE GENOMIC DNA]</scope>
    <source>
        <strain evidence="3 4">B-14544</strain>
    </source>
</reference>
<keyword evidence="4" id="KW-1185">Reference proteome</keyword>
<dbReference type="Proteomes" id="UP001330749">
    <property type="component" value="Unassembled WGS sequence"/>
</dbReference>
<organism evidence="3 4">
    <name type="scientific">Bacillus xiapuensis</name>
    <dbReference type="NCBI Taxonomy" id="2014075"/>
    <lineage>
        <taxon>Bacteria</taxon>
        <taxon>Bacillati</taxon>
        <taxon>Bacillota</taxon>
        <taxon>Bacilli</taxon>
        <taxon>Bacillales</taxon>
        <taxon>Bacillaceae</taxon>
        <taxon>Bacillus</taxon>
    </lineage>
</organism>
<dbReference type="InterPro" id="IPR005105">
    <property type="entry name" value="GlnD_Uridyltrans_N"/>
</dbReference>
<name>A0ABU6N961_9BACI</name>
<feature type="domain" description="DUF294" evidence="2">
    <location>
        <begin position="181"/>
        <end position="306"/>
    </location>
</feature>
<dbReference type="Pfam" id="PF10335">
    <property type="entry name" value="DUF294_C"/>
    <property type="match status" value="1"/>
</dbReference>
<evidence type="ECO:0000259" key="2">
    <source>
        <dbReference type="Pfam" id="PF10335"/>
    </source>
</evidence>
<comment type="caution">
    <text evidence="3">The sequence shown here is derived from an EMBL/GenBank/DDBJ whole genome shotgun (WGS) entry which is preliminary data.</text>
</comment>
<protein>
    <submittedName>
        <fullName evidence="3">DUF294 nucleotidyltransferase-like domain-containing protein</fullName>
    </submittedName>
</protein>
<dbReference type="EMBL" id="JARMQG010000110">
    <property type="protein sequence ID" value="MED3562753.1"/>
    <property type="molecule type" value="Genomic_DNA"/>
</dbReference>
<feature type="domain" description="Protein-PII uridylyltransferase N-terminal" evidence="1">
    <location>
        <begin position="26"/>
        <end position="141"/>
    </location>
</feature>
<dbReference type="InterPro" id="IPR018821">
    <property type="entry name" value="DUF294_put_nucleoTrafse_sb-bd"/>
</dbReference>